<organism evidence="12 13">
    <name type="scientific">Zhongshania borealis</name>
    <dbReference type="NCBI Taxonomy" id="889488"/>
    <lineage>
        <taxon>Bacteria</taxon>
        <taxon>Pseudomonadati</taxon>
        <taxon>Pseudomonadota</taxon>
        <taxon>Gammaproteobacteria</taxon>
        <taxon>Cellvibrionales</taxon>
        <taxon>Spongiibacteraceae</taxon>
        <taxon>Zhongshania</taxon>
    </lineage>
</organism>
<dbReference type="Gene3D" id="1.10.287.130">
    <property type="match status" value="1"/>
</dbReference>
<dbReference type="CDD" id="cd16922">
    <property type="entry name" value="HATPase_EvgS-ArcB-TorS-like"/>
    <property type="match status" value="1"/>
</dbReference>
<dbReference type="SUPFAM" id="SSF55874">
    <property type="entry name" value="ATPase domain of HSP90 chaperone/DNA topoisomerase II/histidine kinase"/>
    <property type="match status" value="1"/>
</dbReference>
<dbReference type="Proteomes" id="UP001500392">
    <property type="component" value="Unassembled WGS sequence"/>
</dbReference>
<keyword evidence="7" id="KW-0175">Coiled coil</keyword>
<evidence type="ECO:0000313" key="13">
    <source>
        <dbReference type="Proteomes" id="UP001500392"/>
    </source>
</evidence>
<dbReference type="InterPro" id="IPR000700">
    <property type="entry name" value="PAS-assoc_C"/>
</dbReference>
<protein>
    <recommendedName>
        <fullName evidence="2">histidine kinase</fullName>
        <ecNumber evidence="2">2.7.13.3</ecNumber>
    </recommendedName>
</protein>
<dbReference type="Pfam" id="PF00072">
    <property type="entry name" value="Response_reg"/>
    <property type="match status" value="1"/>
</dbReference>
<evidence type="ECO:0000313" key="12">
    <source>
        <dbReference type="EMBL" id="GAA4101325.1"/>
    </source>
</evidence>
<dbReference type="SMART" id="SM00091">
    <property type="entry name" value="PAS"/>
    <property type="match status" value="3"/>
</dbReference>
<dbReference type="InterPro" id="IPR035965">
    <property type="entry name" value="PAS-like_dom_sf"/>
</dbReference>
<dbReference type="NCBIfam" id="TIGR00229">
    <property type="entry name" value="sensory_box"/>
    <property type="match status" value="2"/>
</dbReference>
<keyword evidence="5" id="KW-0418">Kinase</keyword>
<dbReference type="SMART" id="SM00387">
    <property type="entry name" value="HATPase_c"/>
    <property type="match status" value="1"/>
</dbReference>
<dbReference type="Pfam" id="PF13188">
    <property type="entry name" value="PAS_8"/>
    <property type="match status" value="1"/>
</dbReference>
<evidence type="ECO:0000256" key="6">
    <source>
        <dbReference type="PROSITE-ProRule" id="PRU00169"/>
    </source>
</evidence>
<dbReference type="SMART" id="SM00388">
    <property type="entry name" value="HisKA"/>
    <property type="match status" value="1"/>
</dbReference>
<dbReference type="InterPro" id="IPR004358">
    <property type="entry name" value="Sig_transdc_His_kin-like_C"/>
</dbReference>
<dbReference type="EMBL" id="BAABDM010000006">
    <property type="protein sequence ID" value="GAA4101325.1"/>
    <property type="molecule type" value="Genomic_DNA"/>
</dbReference>
<evidence type="ECO:0000259" key="11">
    <source>
        <dbReference type="PROSITE" id="PS50113"/>
    </source>
</evidence>
<dbReference type="InterPro" id="IPR000014">
    <property type="entry name" value="PAS"/>
</dbReference>
<feature type="domain" description="PAS" evidence="10">
    <location>
        <begin position="255"/>
        <end position="310"/>
    </location>
</feature>
<dbReference type="Pfam" id="PF02518">
    <property type="entry name" value="HATPase_c"/>
    <property type="match status" value="1"/>
</dbReference>
<dbReference type="PANTHER" id="PTHR43047">
    <property type="entry name" value="TWO-COMPONENT HISTIDINE PROTEIN KINASE"/>
    <property type="match status" value="1"/>
</dbReference>
<evidence type="ECO:0000256" key="4">
    <source>
        <dbReference type="ARBA" id="ARBA00022679"/>
    </source>
</evidence>
<dbReference type="Pfam" id="PF13426">
    <property type="entry name" value="PAS_9"/>
    <property type="match status" value="1"/>
</dbReference>
<dbReference type="CDD" id="cd00130">
    <property type="entry name" value="PAS"/>
    <property type="match status" value="3"/>
</dbReference>
<evidence type="ECO:0000259" key="8">
    <source>
        <dbReference type="PROSITE" id="PS50109"/>
    </source>
</evidence>
<dbReference type="Gene3D" id="3.30.450.20">
    <property type="entry name" value="PAS domain"/>
    <property type="match status" value="3"/>
</dbReference>
<feature type="domain" description="PAS" evidence="10">
    <location>
        <begin position="128"/>
        <end position="199"/>
    </location>
</feature>
<feature type="domain" description="Histidine kinase" evidence="8">
    <location>
        <begin position="399"/>
        <end position="620"/>
    </location>
</feature>
<dbReference type="InterPro" id="IPR001789">
    <property type="entry name" value="Sig_transdc_resp-reg_receiver"/>
</dbReference>
<keyword evidence="3 6" id="KW-0597">Phosphoprotein</keyword>
<evidence type="ECO:0000256" key="2">
    <source>
        <dbReference type="ARBA" id="ARBA00012438"/>
    </source>
</evidence>
<evidence type="ECO:0000256" key="7">
    <source>
        <dbReference type="SAM" id="Coils"/>
    </source>
</evidence>
<feature type="domain" description="PAS" evidence="10">
    <location>
        <begin position="8"/>
        <end position="63"/>
    </location>
</feature>
<dbReference type="SMART" id="SM00086">
    <property type="entry name" value="PAC"/>
    <property type="match status" value="1"/>
</dbReference>
<dbReference type="SUPFAM" id="SSF47384">
    <property type="entry name" value="Homodimeric domain of signal transducing histidine kinase"/>
    <property type="match status" value="1"/>
</dbReference>
<dbReference type="InterPro" id="IPR013656">
    <property type="entry name" value="PAS_4"/>
</dbReference>
<dbReference type="CDD" id="cd00082">
    <property type="entry name" value="HisKA"/>
    <property type="match status" value="1"/>
</dbReference>
<dbReference type="SUPFAM" id="SSF52172">
    <property type="entry name" value="CheY-like"/>
    <property type="match status" value="1"/>
</dbReference>
<dbReference type="PROSITE" id="PS50113">
    <property type="entry name" value="PAC"/>
    <property type="match status" value="1"/>
</dbReference>
<comment type="catalytic activity">
    <reaction evidence="1">
        <text>ATP + protein L-histidine = ADP + protein N-phospho-L-histidine.</text>
        <dbReference type="EC" id="2.7.13.3"/>
    </reaction>
</comment>
<dbReference type="Pfam" id="PF08448">
    <property type="entry name" value="PAS_4"/>
    <property type="match status" value="1"/>
</dbReference>
<dbReference type="Gene3D" id="3.40.50.2300">
    <property type="match status" value="1"/>
</dbReference>
<evidence type="ECO:0000256" key="3">
    <source>
        <dbReference type="ARBA" id="ARBA00022553"/>
    </source>
</evidence>
<comment type="caution">
    <text evidence="12">The sequence shown here is derived from an EMBL/GenBank/DDBJ whole genome shotgun (WGS) entry which is preliminary data.</text>
</comment>
<evidence type="ECO:0000256" key="5">
    <source>
        <dbReference type="ARBA" id="ARBA00022777"/>
    </source>
</evidence>
<gene>
    <name evidence="12" type="ORF">GCM10022414_28630</name>
</gene>
<dbReference type="PROSITE" id="PS50110">
    <property type="entry name" value="RESPONSE_REGULATORY"/>
    <property type="match status" value="1"/>
</dbReference>
<dbReference type="InterPro" id="IPR001610">
    <property type="entry name" value="PAC"/>
</dbReference>
<dbReference type="InterPro" id="IPR011006">
    <property type="entry name" value="CheY-like_superfamily"/>
</dbReference>
<keyword evidence="4" id="KW-0808">Transferase</keyword>
<feature type="domain" description="Response regulatory" evidence="9">
    <location>
        <begin position="721"/>
        <end position="838"/>
    </location>
</feature>
<evidence type="ECO:0000259" key="9">
    <source>
        <dbReference type="PROSITE" id="PS50110"/>
    </source>
</evidence>
<dbReference type="InterPro" id="IPR036890">
    <property type="entry name" value="HATPase_C_sf"/>
</dbReference>
<dbReference type="InterPro" id="IPR003594">
    <property type="entry name" value="HATPase_dom"/>
</dbReference>
<evidence type="ECO:0000259" key="10">
    <source>
        <dbReference type="PROSITE" id="PS50112"/>
    </source>
</evidence>
<feature type="domain" description="PAC" evidence="11">
    <location>
        <begin position="200"/>
        <end position="254"/>
    </location>
</feature>
<dbReference type="Pfam" id="PF00512">
    <property type="entry name" value="HisKA"/>
    <property type="match status" value="1"/>
</dbReference>
<dbReference type="PRINTS" id="PR00344">
    <property type="entry name" value="BCTRLSENSOR"/>
</dbReference>
<dbReference type="EC" id="2.7.13.3" evidence="2"/>
<proteinExistence type="predicted"/>
<feature type="modified residue" description="4-aspartylphosphate" evidence="6">
    <location>
        <position position="771"/>
    </location>
</feature>
<name>A0ABP7X0D9_9GAMM</name>
<dbReference type="CDD" id="cd17546">
    <property type="entry name" value="REC_hyHK_CKI1_RcsC-like"/>
    <property type="match status" value="1"/>
</dbReference>
<dbReference type="RefSeq" id="WP_344937273.1">
    <property type="nucleotide sequence ID" value="NZ_BAABDM010000006.1"/>
</dbReference>
<dbReference type="InterPro" id="IPR036097">
    <property type="entry name" value="HisK_dim/P_sf"/>
</dbReference>
<dbReference type="Gene3D" id="3.30.565.10">
    <property type="entry name" value="Histidine kinase-like ATPase, C-terminal domain"/>
    <property type="match status" value="1"/>
</dbReference>
<dbReference type="PROSITE" id="PS50112">
    <property type="entry name" value="PAS"/>
    <property type="match status" value="3"/>
</dbReference>
<reference evidence="13" key="1">
    <citation type="journal article" date="2019" name="Int. J. Syst. Evol. Microbiol.">
        <title>The Global Catalogue of Microorganisms (GCM) 10K type strain sequencing project: providing services to taxonomists for standard genome sequencing and annotation.</title>
        <authorList>
            <consortium name="The Broad Institute Genomics Platform"/>
            <consortium name="The Broad Institute Genome Sequencing Center for Infectious Disease"/>
            <person name="Wu L."/>
            <person name="Ma J."/>
        </authorList>
    </citation>
    <scope>NUCLEOTIDE SEQUENCE [LARGE SCALE GENOMIC DNA]</scope>
    <source>
        <strain evidence="13">JCM 17304</strain>
    </source>
</reference>
<dbReference type="SUPFAM" id="SSF55785">
    <property type="entry name" value="PYP-like sensor domain (PAS domain)"/>
    <property type="match status" value="3"/>
</dbReference>
<dbReference type="InterPro" id="IPR005467">
    <property type="entry name" value="His_kinase_dom"/>
</dbReference>
<dbReference type="PROSITE" id="PS50109">
    <property type="entry name" value="HIS_KIN"/>
    <property type="match status" value="1"/>
</dbReference>
<keyword evidence="13" id="KW-1185">Reference proteome</keyword>
<dbReference type="InterPro" id="IPR003661">
    <property type="entry name" value="HisK_dim/P_dom"/>
</dbReference>
<evidence type="ECO:0000256" key="1">
    <source>
        <dbReference type="ARBA" id="ARBA00000085"/>
    </source>
</evidence>
<accession>A0ABP7X0D9</accession>
<dbReference type="PANTHER" id="PTHR43047:SF78">
    <property type="entry name" value="SENSORY_REGULATORY PROTEIN RPFC"/>
    <property type="match status" value="1"/>
</dbReference>
<dbReference type="SMART" id="SM00448">
    <property type="entry name" value="REC"/>
    <property type="match status" value="1"/>
</dbReference>
<feature type="coiled-coil region" evidence="7">
    <location>
        <begin position="238"/>
        <end position="265"/>
    </location>
</feature>
<sequence length="844" mass="93093">MVEELAAKHQEFQTLTDLLEEIVFRCDDSGILTLLNSAWTRKTGWPVDECIGRRFAEFIDDSDVLSQLSSDLYENEPLITELRINSRNGDNKTFSLRARRSGRAWYGSLYDVTELHLAMGALEESREQARKLALVASRTDNLVIISDAMGRIEWVNRSFSNITGYSLQEVRGQKPGSILQSPETDLETIRQMSEGLSQGKGFSVEILNASKNGTPYWLAIDCSPVLNDQGELINFIAVEREITERKQAEQALRDSEQHYRNILNTISEPIFYCDTKLQIHFANPAWQTLTGQNFSPEAPQLLHNVIHPDDIPLLNAAKDNICAGLPPRRQELRLRDNQHNWRRVELLLSSNGVSSKGHTKHLTEALFDVDERWQQTQAILKSKADAEQLSKSRTRFVANMSHEIRTPLNAILGMGSVLQDTELTPEQRAYLDTLCNGGKALLALVNDVLDLSKLDADGIELEQIEFLLGELCEEAVDIVAARIEEKNLTLTMHCSPNVPPAIIGDPHRIRQLLINLLGNAVKFTSQGGITIALDWKALEGNKGNLQINIIDTGIGIPEERISSLFNAFVQADTSTTRHYGGTGLGLAICQQICSAMGGEINITSTEGQGSTFSCQLPFESVTINSPVSKNTLRGVNLDNRAQLVSESLAHCMAYQYQTAQVNGGNSSLSLIKDDGNILTLSSPQTNAVLTPNRLMRKLQALDKQASTVSIPRTDRGESSLRILIAEDSIPNQMVVDAMLKQLGYMKVLIVGNGQLAVDAASQAEFDLILLDIHMPIMDGLNAAKAIRASLQDATPMIVAASADVTTDARNEASDAGFDDWLPKPFTKELLQALLEKTSAQIQAT</sequence>